<dbReference type="AlphaFoldDB" id="A0A7X0SH15"/>
<accession>A0A7X0SH15</accession>
<keyword evidence="1" id="KW-0378">Hydrolase</keyword>
<dbReference type="InterPro" id="IPR052898">
    <property type="entry name" value="ACAD10-like"/>
</dbReference>
<dbReference type="InterPro" id="IPR041492">
    <property type="entry name" value="HAD_2"/>
</dbReference>
<organism evidence="1 2">
    <name type="scientific">Clostridium gasigenes</name>
    <dbReference type="NCBI Taxonomy" id="94869"/>
    <lineage>
        <taxon>Bacteria</taxon>
        <taxon>Bacillati</taxon>
        <taxon>Bacillota</taxon>
        <taxon>Clostridia</taxon>
        <taxon>Eubacteriales</taxon>
        <taxon>Clostridiaceae</taxon>
        <taxon>Clostridium</taxon>
    </lineage>
</organism>
<dbReference type="EMBL" id="JACKWY010000012">
    <property type="protein sequence ID" value="MBB6716242.1"/>
    <property type="molecule type" value="Genomic_DNA"/>
</dbReference>
<dbReference type="Pfam" id="PF13419">
    <property type="entry name" value="HAD_2"/>
    <property type="match status" value="1"/>
</dbReference>
<dbReference type="PANTHER" id="PTHR47829:SF1">
    <property type="entry name" value="HAD FAMILY PHOSPHATASE"/>
    <property type="match status" value="1"/>
</dbReference>
<dbReference type="GO" id="GO:0016787">
    <property type="term" value="F:hydrolase activity"/>
    <property type="evidence" value="ECO:0007669"/>
    <property type="project" value="UniProtKB-KW"/>
</dbReference>
<dbReference type="SFLD" id="SFLDS00003">
    <property type="entry name" value="Haloacid_Dehalogenase"/>
    <property type="match status" value="1"/>
</dbReference>
<dbReference type="SFLD" id="SFLDG01129">
    <property type="entry name" value="C1.5:_HAD__Beta-PGM__Phosphata"/>
    <property type="match status" value="1"/>
</dbReference>
<dbReference type="Proteomes" id="UP000585258">
    <property type="component" value="Unassembled WGS sequence"/>
</dbReference>
<dbReference type="NCBIfam" id="TIGR01509">
    <property type="entry name" value="HAD-SF-IA-v3"/>
    <property type="match status" value="1"/>
</dbReference>
<dbReference type="InterPro" id="IPR006439">
    <property type="entry name" value="HAD-SF_hydro_IA"/>
</dbReference>
<evidence type="ECO:0000313" key="1">
    <source>
        <dbReference type="EMBL" id="MBB6716242.1"/>
    </source>
</evidence>
<evidence type="ECO:0000313" key="2">
    <source>
        <dbReference type="Proteomes" id="UP000585258"/>
    </source>
</evidence>
<sequence>MTVRSEKRKITAVLFDSGRVLNKSSTGHWFISPRFFEYVDGKKYNAIEKEKINGAFRKAGQYINSQILIKTKEEEYVHFKKFYEVFSENLPELELKEMQIKGLATDLVYNSDKYVFFEDALKVIPELKSKYKLAIVSDAWPSLKDVYEKKGLYTYFDSFVISSILGITKPNEKMYLKALDELEILPQEAVFVDDNLINCKGAMNLGIKAILLCRNKLQYFIYKLFSIGKGYEVINNLEQLKDTNVLSKRI</sequence>
<dbReference type="Gene3D" id="3.40.50.1000">
    <property type="entry name" value="HAD superfamily/HAD-like"/>
    <property type="match status" value="1"/>
</dbReference>
<dbReference type="SUPFAM" id="SSF56784">
    <property type="entry name" value="HAD-like"/>
    <property type="match status" value="1"/>
</dbReference>
<dbReference type="NCBIfam" id="TIGR01549">
    <property type="entry name" value="HAD-SF-IA-v1"/>
    <property type="match status" value="1"/>
</dbReference>
<dbReference type="InterPro" id="IPR036412">
    <property type="entry name" value="HAD-like_sf"/>
</dbReference>
<comment type="caution">
    <text evidence="1">The sequence shown here is derived from an EMBL/GenBank/DDBJ whole genome shotgun (WGS) entry which is preliminary data.</text>
</comment>
<reference evidence="1 2" key="1">
    <citation type="submission" date="2020-08" db="EMBL/GenBank/DDBJ databases">
        <title>Clostridia isolated from Swiss meat.</title>
        <authorList>
            <person name="Wambui J."/>
            <person name="Stevens M.J.A."/>
            <person name="Stephan R."/>
        </authorList>
    </citation>
    <scope>NUCLEOTIDE SEQUENCE [LARGE SCALE GENOMIC DNA]</scope>
    <source>
        <strain evidence="1 2">CM001</strain>
    </source>
</reference>
<gene>
    <name evidence="1" type="ORF">H7E68_16170</name>
</gene>
<dbReference type="InterPro" id="IPR023214">
    <property type="entry name" value="HAD_sf"/>
</dbReference>
<dbReference type="PANTHER" id="PTHR47829">
    <property type="entry name" value="HYDROLASE, PUTATIVE (AFU_ORTHOLOGUE AFUA_1G12880)-RELATED"/>
    <property type="match status" value="1"/>
</dbReference>
<protein>
    <submittedName>
        <fullName evidence="1">HAD-IA family hydrolase</fullName>
    </submittedName>
</protein>
<proteinExistence type="predicted"/>
<name>A0A7X0SH15_9CLOT</name>